<dbReference type="KEGG" id="ppsc:EHS13_11265"/>
<evidence type="ECO:0000313" key="2">
    <source>
        <dbReference type="EMBL" id="QGQ95421.1"/>
    </source>
</evidence>
<proteinExistence type="predicted"/>
<feature type="transmembrane region" description="Helical" evidence="1">
    <location>
        <begin position="21"/>
        <end position="47"/>
    </location>
</feature>
<keyword evidence="1" id="KW-0812">Transmembrane</keyword>
<protein>
    <submittedName>
        <fullName evidence="2">TIGR04086 family membrane protein</fullName>
    </submittedName>
</protein>
<dbReference type="Pfam" id="PF12670">
    <property type="entry name" value="DUF3792"/>
    <property type="match status" value="1"/>
</dbReference>
<name>A0A6B8RG40_9BACL</name>
<feature type="transmembrane region" description="Helical" evidence="1">
    <location>
        <begin position="84"/>
        <end position="105"/>
    </location>
</feature>
<accession>A0A6B8RG40</accession>
<keyword evidence="1" id="KW-0472">Membrane</keyword>
<dbReference type="Proteomes" id="UP000426246">
    <property type="component" value="Chromosome"/>
</dbReference>
<dbReference type="InterPro" id="IPR023804">
    <property type="entry name" value="DUF3792_TM"/>
</dbReference>
<feature type="transmembrane region" description="Helical" evidence="1">
    <location>
        <begin position="59"/>
        <end position="77"/>
    </location>
</feature>
<evidence type="ECO:0000313" key="3">
    <source>
        <dbReference type="Proteomes" id="UP000426246"/>
    </source>
</evidence>
<dbReference type="RefSeq" id="WP_155700458.1">
    <property type="nucleotide sequence ID" value="NZ_CP034235.1"/>
</dbReference>
<keyword evidence="1" id="KW-1133">Transmembrane helix</keyword>
<organism evidence="2 3">
    <name type="scientific">Paenibacillus psychroresistens</name>
    <dbReference type="NCBI Taxonomy" id="1778678"/>
    <lineage>
        <taxon>Bacteria</taxon>
        <taxon>Bacillati</taxon>
        <taxon>Bacillota</taxon>
        <taxon>Bacilli</taxon>
        <taxon>Bacillales</taxon>
        <taxon>Paenibacillaceae</taxon>
        <taxon>Paenibacillus</taxon>
    </lineage>
</organism>
<dbReference type="AlphaFoldDB" id="A0A6B8RG40"/>
<dbReference type="EMBL" id="CP034235">
    <property type="protein sequence ID" value="QGQ95421.1"/>
    <property type="molecule type" value="Genomic_DNA"/>
</dbReference>
<evidence type="ECO:0000256" key="1">
    <source>
        <dbReference type="SAM" id="Phobius"/>
    </source>
</evidence>
<reference evidence="3" key="1">
    <citation type="submission" date="2018-11" db="EMBL/GenBank/DDBJ databases">
        <title>Complete genome sequence of Paenibacillus sp. ML311-T8.</title>
        <authorList>
            <person name="Nam Y.-D."/>
            <person name="Kang J."/>
            <person name="Chung W.-H."/>
            <person name="Park Y.S."/>
        </authorList>
    </citation>
    <scope>NUCLEOTIDE SEQUENCE [LARGE SCALE GENOMIC DNA]</scope>
    <source>
        <strain evidence="3">ML311-T8</strain>
    </source>
</reference>
<keyword evidence="3" id="KW-1185">Reference proteome</keyword>
<dbReference type="NCBIfam" id="TIGR04086">
    <property type="entry name" value="TIGR04086_membr"/>
    <property type="match status" value="1"/>
</dbReference>
<gene>
    <name evidence="2" type="ORF">EHS13_11265</name>
</gene>
<feature type="transmembrane region" description="Helical" evidence="1">
    <location>
        <begin position="111"/>
        <end position="134"/>
    </location>
</feature>
<sequence length="138" mass="15158">MKNEERGDYMEPVKNATTVRFTSPLFSGMVYAFITMAISSLIYSFVLTLTNQSEDSLTFFAYLIHAFAIFIGSYACGKRINSRGWYYGGILGLVYAIIIILIGFLTMDNGISLHTLFALAVAYLTGALGGILGVNHTK</sequence>